<dbReference type="eggNOG" id="COG0789">
    <property type="taxonomic scope" value="Bacteria"/>
</dbReference>
<feature type="domain" description="HTH merR-type" evidence="2">
    <location>
        <begin position="117"/>
        <end position="186"/>
    </location>
</feature>
<dbReference type="Proteomes" id="UP000000851">
    <property type="component" value="Chromosome"/>
</dbReference>
<dbReference type="GO" id="GO:0003677">
    <property type="term" value="F:DNA binding"/>
    <property type="evidence" value="ECO:0007669"/>
    <property type="project" value="UniProtKB-KW"/>
</dbReference>
<sequence length="245" mass="26398">MRPVDLARTAGVSTQQVRNLEAAGALPEAERSESGYRRYDERHLAALLAYTALVPGLGAQAARAIVAAVGEDRTKEALELVDAAHAALHQGRASLLEIERTLSAVVNQEPATDAPDGLRVGALARLLGVRTSALRVWEAAGLLAPSRESGTGYRLYGARDVRDARIIQTLRESSYMFDRIRPIIDGLRRTGGSEALLEALAERRRSLDERSAALLEGAARLWGYVGMMSSGVMSPMNTATWSSCE</sequence>
<evidence type="ECO:0000256" key="1">
    <source>
        <dbReference type="ARBA" id="ARBA00023125"/>
    </source>
</evidence>
<dbReference type="AlphaFoldDB" id="C7QDT0"/>
<name>C7QDT0_CATAD</name>
<dbReference type="Pfam" id="PF13411">
    <property type="entry name" value="MerR_1"/>
    <property type="match status" value="1"/>
</dbReference>
<evidence type="ECO:0000313" key="3">
    <source>
        <dbReference type="EMBL" id="ACU74704.1"/>
    </source>
</evidence>
<organism evidence="3 4">
    <name type="scientific">Catenulispora acidiphila (strain DSM 44928 / JCM 14897 / NBRC 102108 / NRRL B-24433 / ID139908)</name>
    <dbReference type="NCBI Taxonomy" id="479433"/>
    <lineage>
        <taxon>Bacteria</taxon>
        <taxon>Bacillati</taxon>
        <taxon>Actinomycetota</taxon>
        <taxon>Actinomycetes</taxon>
        <taxon>Catenulisporales</taxon>
        <taxon>Catenulisporaceae</taxon>
        <taxon>Catenulispora</taxon>
    </lineage>
</organism>
<dbReference type="Gene3D" id="1.10.1660.10">
    <property type="match status" value="2"/>
</dbReference>
<dbReference type="EMBL" id="CP001700">
    <property type="protein sequence ID" value="ACU74704.1"/>
    <property type="molecule type" value="Genomic_DNA"/>
</dbReference>
<dbReference type="HOGENOM" id="CLU_080407_0_0_11"/>
<dbReference type="InterPro" id="IPR000551">
    <property type="entry name" value="MerR-type_HTH_dom"/>
</dbReference>
<dbReference type="STRING" id="479433.Caci_5846"/>
<dbReference type="Pfam" id="PF00376">
    <property type="entry name" value="MerR"/>
    <property type="match status" value="1"/>
</dbReference>
<evidence type="ECO:0000313" key="4">
    <source>
        <dbReference type="Proteomes" id="UP000000851"/>
    </source>
</evidence>
<protein>
    <submittedName>
        <fullName evidence="3">Transcriptional regulator, MerR family</fullName>
    </submittedName>
</protein>
<proteinExistence type="predicted"/>
<gene>
    <name evidence="3" type="ordered locus">Caci_5846</name>
</gene>
<keyword evidence="4" id="KW-1185">Reference proteome</keyword>
<dbReference type="PANTHER" id="PTHR30204">
    <property type="entry name" value="REDOX-CYCLING DRUG-SENSING TRANSCRIPTIONAL ACTIVATOR SOXR"/>
    <property type="match status" value="1"/>
</dbReference>
<accession>C7QDT0</accession>
<dbReference type="SMART" id="SM00422">
    <property type="entry name" value="HTH_MERR"/>
    <property type="match status" value="2"/>
</dbReference>
<dbReference type="SUPFAM" id="SSF46955">
    <property type="entry name" value="Putative DNA-binding domain"/>
    <property type="match status" value="2"/>
</dbReference>
<dbReference type="PANTHER" id="PTHR30204:SF93">
    <property type="entry name" value="HTH MERR-TYPE DOMAIN-CONTAINING PROTEIN"/>
    <property type="match status" value="1"/>
</dbReference>
<feature type="domain" description="HTH merR-type" evidence="2">
    <location>
        <begin position="1"/>
        <end position="48"/>
    </location>
</feature>
<dbReference type="InterPro" id="IPR047057">
    <property type="entry name" value="MerR_fam"/>
</dbReference>
<dbReference type="PROSITE" id="PS50937">
    <property type="entry name" value="HTH_MERR_2"/>
    <property type="match status" value="2"/>
</dbReference>
<dbReference type="KEGG" id="cai:Caci_5846"/>
<reference evidence="3 4" key="1">
    <citation type="journal article" date="2009" name="Stand. Genomic Sci.">
        <title>Complete genome sequence of Catenulispora acidiphila type strain (ID 139908).</title>
        <authorList>
            <person name="Copeland A."/>
            <person name="Lapidus A."/>
            <person name="Glavina Del Rio T."/>
            <person name="Nolan M."/>
            <person name="Lucas S."/>
            <person name="Chen F."/>
            <person name="Tice H."/>
            <person name="Cheng J.F."/>
            <person name="Bruce D."/>
            <person name="Goodwin L."/>
            <person name="Pitluck S."/>
            <person name="Mikhailova N."/>
            <person name="Pati A."/>
            <person name="Ivanova N."/>
            <person name="Mavromatis K."/>
            <person name="Chen A."/>
            <person name="Palaniappan K."/>
            <person name="Chain P."/>
            <person name="Land M."/>
            <person name="Hauser L."/>
            <person name="Chang Y.J."/>
            <person name="Jeffries C.D."/>
            <person name="Chertkov O."/>
            <person name="Brettin T."/>
            <person name="Detter J.C."/>
            <person name="Han C."/>
            <person name="Ali Z."/>
            <person name="Tindall B.J."/>
            <person name="Goker M."/>
            <person name="Bristow J."/>
            <person name="Eisen J.A."/>
            <person name="Markowitz V."/>
            <person name="Hugenholtz P."/>
            <person name="Kyrpides N.C."/>
            <person name="Klenk H.P."/>
        </authorList>
    </citation>
    <scope>NUCLEOTIDE SEQUENCE [LARGE SCALE GENOMIC DNA]</scope>
    <source>
        <strain evidence="4">DSM 44928 / JCM 14897 / NBRC 102108 / NRRL B-24433 / ID139908</strain>
    </source>
</reference>
<dbReference type="GO" id="GO:0003700">
    <property type="term" value="F:DNA-binding transcription factor activity"/>
    <property type="evidence" value="ECO:0007669"/>
    <property type="project" value="InterPro"/>
</dbReference>
<dbReference type="InterPro" id="IPR009061">
    <property type="entry name" value="DNA-bd_dom_put_sf"/>
</dbReference>
<dbReference type="InParanoid" id="C7QDT0"/>
<evidence type="ECO:0000259" key="2">
    <source>
        <dbReference type="PROSITE" id="PS50937"/>
    </source>
</evidence>
<keyword evidence="1" id="KW-0238">DNA-binding</keyword>